<comment type="caution">
    <text evidence="3">The sequence shown here is derived from an EMBL/GenBank/DDBJ whole genome shotgun (WGS) entry which is preliminary data.</text>
</comment>
<name>A0A814TPQ3_9BILA</name>
<evidence type="ECO:0000313" key="2">
    <source>
        <dbReference type="EMBL" id="CAF0925851.1"/>
    </source>
</evidence>
<organism evidence="3 5">
    <name type="scientific">Rotaria sordida</name>
    <dbReference type="NCBI Taxonomy" id="392033"/>
    <lineage>
        <taxon>Eukaryota</taxon>
        <taxon>Metazoa</taxon>
        <taxon>Spiralia</taxon>
        <taxon>Gnathifera</taxon>
        <taxon>Rotifera</taxon>
        <taxon>Eurotatoria</taxon>
        <taxon>Bdelloidea</taxon>
        <taxon>Philodinida</taxon>
        <taxon>Philodinidae</taxon>
        <taxon>Rotaria</taxon>
    </lineage>
</organism>
<accession>A0A814TPQ3</accession>
<dbReference type="EMBL" id="CAJNOL010000686">
    <property type="protein sequence ID" value="CAF1166264.1"/>
    <property type="molecule type" value="Genomic_DNA"/>
</dbReference>
<dbReference type="EMBL" id="CAJNOH010000173">
    <property type="protein sequence ID" value="CAF0925851.1"/>
    <property type="molecule type" value="Genomic_DNA"/>
</dbReference>
<proteinExistence type="predicted"/>
<keyword evidence="1" id="KW-0472">Membrane</keyword>
<protein>
    <submittedName>
        <fullName evidence="3">Uncharacterized protein</fullName>
    </submittedName>
</protein>
<evidence type="ECO:0000313" key="4">
    <source>
        <dbReference type="EMBL" id="CAF1166264.1"/>
    </source>
</evidence>
<keyword evidence="5" id="KW-1185">Reference proteome</keyword>
<gene>
    <name evidence="3" type="ORF">JXQ802_LOCUS22349</name>
    <name evidence="4" type="ORF">JXQ802_LOCUS22538</name>
    <name evidence="2" type="ORF">PYM288_LOCUS10781</name>
</gene>
<keyword evidence="1" id="KW-0812">Transmembrane</keyword>
<evidence type="ECO:0000313" key="3">
    <source>
        <dbReference type="EMBL" id="CAF1162738.1"/>
    </source>
</evidence>
<dbReference type="EMBL" id="CAJNOL010000677">
    <property type="protein sequence ID" value="CAF1162738.1"/>
    <property type="molecule type" value="Genomic_DNA"/>
</dbReference>
<feature type="transmembrane region" description="Helical" evidence="1">
    <location>
        <begin position="14"/>
        <end position="37"/>
    </location>
</feature>
<evidence type="ECO:0000313" key="5">
    <source>
        <dbReference type="Proteomes" id="UP000663870"/>
    </source>
</evidence>
<sequence length="246" mass="27275">MFPQYTQRNMAGEIAIWLLITVGALLIPIIVIAVCCIRHHCWKTIPARHPPSSLEKITNHDELLTANSTSWTQHVWDLLARNPVIKLMESRSPHMTTMTIKQRAVLRSYNGPYMESGNDDRVILSSNKIPQILSCTNSINKKQHIHWPNGSTSLKGDDLRSIKDRQFTPRKQPFSGGDNFNTMMLNESPSSHRRLAVIPAPSSALSHLIQTAIIPAGSTITNASASLLLTPSKPLTPNLAGYNSTV</sequence>
<keyword evidence="1" id="KW-1133">Transmembrane helix</keyword>
<dbReference type="AlphaFoldDB" id="A0A814TPQ3"/>
<reference evidence="3" key="1">
    <citation type="submission" date="2021-02" db="EMBL/GenBank/DDBJ databases">
        <authorList>
            <person name="Nowell W R."/>
        </authorList>
    </citation>
    <scope>NUCLEOTIDE SEQUENCE</scope>
</reference>
<dbReference type="Proteomes" id="UP000663870">
    <property type="component" value="Unassembled WGS sequence"/>
</dbReference>
<dbReference type="Proteomes" id="UP000663854">
    <property type="component" value="Unassembled WGS sequence"/>
</dbReference>
<evidence type="ECO:0000256" key="1">
    <source>
        <dbReference type="SAM" id="Phobius"/>
    </source>
</evidence>